<feature type="region of interest" description="Disordered" evidence="3">
    <location>
        <begin position="270"/>
        <end position="289"/>
    </location>
</feature>
<dbReference type="Pfam" id="PF05641">
    <property type="entry name" value="Agenet"/>
    <property type="match status" value="1"/>
</dbReference>
<name>A0A3S3MVA0_9MAGN</name>
<protein>
    <submittedName>
        <fullName evidence="5">EMSY N-terminal</fullName>
    </submittedName>
</protein>
<dbReference type="InterPro" id="IPR005491">
    <property type="entry name" value="ENT_dom"/>
</dbReference>
<organism evidence="5 6">
    <name type="scientific">Cinnamomum micranthum f. kanehirae</name>
    <dbReference type="NCBI Taxonomy" id="337451"/>
    <lineage>
        <taxon>Eukaryota</taxon>
        <taxon>Viridiplantae</taxon>
        <taxon>Streptophyta</taxon>
        <taxon>Embryophyta</taxon>
        <taxon>Tracheophyta</taxon>
        <taxon>Spermatophyta</taxon>
        <taxon>Magnoliopsida</taxon>
        <taxon>Magnoliidae</taxon>
        <taxon>Laurales</taxon>
        <taxon>Lauraceae</taxon>
        <taxon>Cinnamomum</taxon>
    </lineage>
</organism>
<dbReference type="AlphaFoldDB" id="A0A3S3MVA0"/>
<accession>A0A3S3MVA0</accession>
<proteinExistence type="predicted"/>
<dbReference type="OrthoDB" id="663550at2759"/>
<feature type="domain" description="ENT" evidence="4">
    <location>
        <begin position="343"/>
        <end position="400"/>
    </location>
</feature>
<evidence type="ECO:0000256" key="3">
    <source>
        <dbReference type="SAM" id="MobiDB-lite"/>
    </source>
</evidence>
<comment type="subcellular location">
    <subcellularLocation>
        <location evidence="1">Nucleus</location>
    </subcellularLocation>
</comment>
<keyword evidence="2" id="KW-0539">Nucleus</keyword>
<dbReference type="EMBL" id="QPKB01000004">
    <property type="protein sequence ID" value="RWR83067.1"/>
    <property type="molecule type" value="Genomic_DNA"/>
</dbReference>
<dbReference type="PANTHER" id="PTHR31917:SF5">
    <property type="entry name" value="OS02G0204500 PROTEIN"/>
    <property type="match status" value="1"/>
</dbReference>
<comment type="caution">
    <text evidence="5">The sequence shown here is derived from an EMBL/GenBank/DDBJ whole genome shotgun (WGS) entry which is preliminary data.</text>
</comment>
<dbReference type="Gene3D" id="1.10.1240.40">
    <property type="entry name" value="ENT domain"/>
    <property type="match status" value="1"/>
</dbReference>
<dbReference type="PANTHER" id="PTHR31917">
    <property type="entry name" value="AGENET DOMAIN-CONTAINING PROTEIN-RELATED"/>
    <property type="match status" value="1"/>
</dbReference>
<evidence type="ECO:0000256" key="2">
    <source>
        <dbReference type="ARBA" id="ARBA00023242"/>
    </source>
</evidence>
<dbReference type="Proteomes" id="UP000283530">
    <property type="component" value="Unassembled WGS sequence"/>
</dbReference>
<sequence length="400" mass="45009">MVLQSIMRFRKGSKVEVLSKGELPSGAWRPAEIILGNGRHYSVRYYEPVGNRDGAVVERVPRKAIRPCPPVRGEIWVAGDMAEVFDNNLWKTSKVLGPLDSNYFLVRLFGPTVLEIRAHKSHIRVQQSWQDDQWVVIGQNSRSGEIREPDELQMRKYILKTNCELLQQDVNSNAHIGNDHLFMEHTISLQGCQRASSRSNKRRSEFCSLNVGTQMEAGWKRRAIEKDDRSQQLVSQCPSQLHEKVENYMQASFNNGMIGFSETGTKNQKLNAGERNFSPTRLGPNDAESSASCSVASCGSSDHGPYMLPHHSIGGLSVDSDDAESSSGREYGRRCSSLSGEEWVAKLHKLELRAYHSTMEALYASGPLSWEQEAMITNLRLSLHISNDEHLLEVRHLVST</sequence>
<dbReference type="InterPro" id="IPR008395">
    <property type="entry name" value="Agenet-like_dom"/>
</dbReference>
<reference evidence="5 6" key="1">
    <citation type="journal article" date="2019" name="Nat. Plants">
        <title>Stout camphor tree genome fills gaps in understanding of flowering plant genome evolution.</title>
        <authorList>
            <person name="Chaw S.M."/>
            <person name="Liu Y.C."/>
            <person name="Wu Y.W."/>
            <person name="Wang H.Y."/>
            <person name="Lin C.I."/>
            <person name="Wu C.S."/>
            <person name="Ke H.M."/>
            <person name="Chang L.Y."/>
            <person name="Hsu C.Y."/>
            <person name="Yang H.T."/>
            <person name="Sudianto E."/>
            <person name="Hsu M.H."/>
            <person name="Wu K.P."/>
            <person name="Wang L.N."/>
            <person name="Leebens-Mack J.H."/>
            <person name="Tsai I.J."/>
        </authorList>
    </citation>
    <scope>NUCLEOTIDE SEQUENCE [LARGE SCALE GENOMIC DNA]</scope>
    <source>
        <strain evidence="6">cv. Chaw 1501</strain>
        <tissue evidence="5">Young leaves</tissue>
    </source>
</reference>
<dbReference type="SUPFAM" id="SSF158639">
    <property type="entry name" value="ENT-like"/>
    <property type="match status" value="1"/>
</dbReference>
<dbReference type="SMART" id="SM00743">
    <property type="entry name" value="Agenet"/>
    <property type="match status" value="2"/>
</dbReference>
<dbReference type="STRING" id="337451.A0A3S3MVA0"/>
<evidence type="ECO:0000313" key="6">
    <source>
        <dbReference type="Proteomes" id="UP000283530"/>
    </source>
</evidence>
<dbReference type="Pfam" id="PF03735">
    <property type="entry name" value="ENT"/>
    <property type="match status" value="1"/>
</dbReference>
<dbReference type="SMART" id="SM01191">
    <property type="entry name" value="ENT"/>
    <property type="match status" value="1"/>
</dbReference>
<dbReference type="InterPro" id="IPR014002">
    <property type="entry name" value="Agenet_dom_plant"/>
</dbReference>
<evidence type="ECO:0000313" key="5">
    <source>
        <dbReference type="EMBL" id="RWR83067.1"/>
    </source>
</evidence>
<dbReference type="InterPro" id="IPR036142">
    <property type="entry name" value="ENT_dom-like_sf"/>
</dbReference>
<dbReference type="PROSITE" id="PS51138">
    <property type="entry name" value="ENT"/>
    <property type="match status" value="1"/>
</dbReference>
<keyword evidence="6" id="KW-1185">Reference proteome</keyword>
<dbReference type="GO" id="GO:0005634">
    <property type="term" value="C:nucleus"/>
    <property type="evidence" value="ECO:0007669"/>
    <property type="project" value="UniProtKB-SubCell"/>
</dbReference>
<evidence type="ECO:0000259" key="4">
    <source>
        <dbReference type="PROSITE" id="PS51138"/>
    </source>
</evidence>
<evidence type="ECO:0000256" key="1">
    <source>
        <dbReference type="ARBA" id="ARBA00004123"/>
    </source>
</evidence>
<feature type="region of interest" description="Disordered" evidence="3">
    <location>
        <begin position="312"/>
        <end position="333"/>
    </location>
</feature>
<gene>
    <name evidence="5" type="ORF">CKAN_01180900</name>
</gene>